<protein>
    <submittedName>
        <fullName evidence="2">5274_t:CDS:1</fullName>
    </submittedName>
</protein>
<dbReference type="Gene3D" id="1.20.1270.60">
    <property type="entry name" value="Arfaptin homology (AH) domain/BAR domain"/>
    <property type="match status" value="1"/>
</dbReference>
<sequence>MDRFLPKLKEINKSFGQVRQKDFGTAEDITDLPQEYKELEWRIDALHSVHTNLLRVTRVHQNSSYDYPGQIQESMVELSRSVEAQIKNVIQNPAEREAETREAERSPTIHKTLPHALARAAAQGSEALGTEEPLGASLLKFAAVQERLGGYRIKMDNEIVQKFVQPFNTTLNTNIQFAMKARKNVQSTRLTLDAARATYKNVRPERSEAARLEVEQAEDKFVAAVEEATTLMKSVNLSDLVSAQLAFYKEAYEILAELAPEIDEMQVTQEALNSRND</sequence>
<dbReference type="Pfam" id="PF10455">
    <property type="entry name" value="BAR_2"/>
    <property type="match status" value="1"/>
</dbReference>
<gene>
    <name evidence="2" type="ORF">DEBURN_LOCUS9304</name>
</gene>
<comment type="caution">
    <text evidence="2">The sequence shown here is derived from an EMBL/GenBank/DDBJ whole genome shotgun (WGS) entry which is preliminary data.</text>
</comment>
<dbReference type="SMART" id="SM00721">
    <property type="entry name" value="BAR"/>
    <property type="match status" value="1"/>
</dbReference>
<dbReference type="Proteomes" id="UP000789706">
    <property type="component" value="Unassembled WGS sequence"/>
</dbReference>
<reference evidence="2" key="1">
    <citation type="submission" date="2021-06" db="EMBL/GenBank/DDBJ databases">
        <authorList>
            <person name="Kallberg Y."/>
            <person name="Tangrot J."/>
            <person name="Rosling A."/>
        </authorList>
    </citation>
    <scope>NUCLEOTIDE SEQUENCE</scope>
    <source>
        <strain evidence="2">AZ414A</strain>
    </source>
</reference>
<dbReference type="SUPFAM" id="SSF103657">
    <property type="entry name" value="BAR/IMD domain-like"/>
    <property type="match status" value="1"/>
</dbReference>
<keyword evidence="3" id="KW-1185">Reference proteome</keyword>
<evidence type="ECO:0000313" key="3">
    <source>
        <dbReference type="Proteomes" id="UP000789706"/>
    </source>
</evidence>
<dbReference type="EMBL" id="CAJVPK010001715">
    <property type="protein sequence ID" value="CAG8596312.1"/>
    <property type="molecule type" value="Genomic_DNA"/>
</dbReference>
<accession>A0A9N9CAE8</accession>
<organism evidence="2 3">
    <name type="scientific">Diversispora eburnea</name>
    <dbReference type="NCBI Taxonomy" id="1213867"/>
    <lineage>
        <taxon>Eukaryota</taxon>
        <taxon>Fungi</taxon>
        <taxon>Fungi incertae sedis</taxon>
        <taxon>Mucoromycota</taxon>
        <taxon>Glomeromycotina</taxon>
        <taxon>Glomeromycetes</taxon>
        <taxon>Diversisporales</taxon>
        <taxon>Diversisporaceae</taxon>
        <taxon>Diversispora</taxon>
    </lineage>
</organism>
<name>A0A9N9CAE8_9GLOM</name>
<dbReference type="InterPro" id="IPR004148">
    <property type="entry name" value="BAR_dom"/>
</dbReference>
<feature type="domain" description="BAR" evidence="1">
    <location>
        <begin position="7"/>
        <end position="264"/>
    </location>
</feature>
<dbReference type="InterPro" id="IPR027267">
    <property type="entry name" value="AH/BAR_dom_sf"/>
</dbReference>
<dbReference type="InterPro" id="IPR018859">
    <property type="entry name" value="BAR_dom-cont"/>
</dbReference>
<evidence type="ECO:0000313" key="2">
    <source>
        <dbReference type="EMBL" id="CAG8596312.1"/>
    </source>
</evidence>
<dbReference type="GO" id="GO:0005737">
    <property type="term" value="C:cytoplasm"/>
    <property type="evidence" value="ECO:0007669"/>
    <property type="project" value="InterPro"/>
</dbReference>
<evidence type="ECO:0000259" key="1">
    <source>
        <dbReference type="SMART" id="SM00721"/>
    </source>
</evidence>
<proteinExistence type="predicted"/>
<dbReference type="AlphaFoldDB" id="A0A9N9CAE8"/>
<dbReference type="OrthoDB" id="5549748at2759"/>